<dbReference type="SUPFAM" id="SSF53383">
    <property type="entry name" value="PLP-dependent transferases"/>
    <property type="match status" value="1"/>
</dbReference>
<dbReference type="OrthoDB" id="9763453at2"/>
<evidence type="ECO:0000256" key="1">
    <source>
        <dbReference type="ARBA" id="ARBA00001933"/>
    </source>
</evidence>
<dbReference type="PANTHER" id="PTHR46383">
    <property type="entry name" value="ASPARTATE AMINOTRANSFERASE"/>
    <property type="match status" value="1"/>
</dbReference>
<dbReference type="EMBL" id="QEKW01000009">
    <property type="protein sequence ID" value="PVZ08215.1"/>
    <property type="molecule type" value="Genomic_DNA"/>
</dbReference>
<dbReference type="GO" id="GO:0006520">
    <property type="term" value="P:amino acid metabolic process"/>
    <property type="evidence" value="ECO:0007669"/>
    <property type="project" value="InterPro"/>
</dbReference>
<dbReference type="Gene3D" id="3.40.640.10">
    <property type="entry name" value="Type I PLP-dependent aspartate aminotransferase-like (Major domain)"/>
    <property type="match status" value="1"/>
</dbReference>
<dbReference type="GO" id="GO:0008483">
    <property type="term" value="F:transaminase activity"/>
    <property type="evidence" value="ECO:0007669"/>
    <property type="project" value="UniProtKB-KW"/>
</dbReference>
<evidence type="ECO:0000313" key="9">
    <source>
        <dbReference type="Proteomes" id="UP000245639"/>
    </source>
</evidence>
<dbReference type="PANTHER" id="PTHR46383:SF1">
    <property type="entry name" value="ASPARTATE AMINOTRANSFERASE"/>
    <property type="match status" value="1"/>
</dbReference>
<comment type="cofactor">
    <cofactor evidence="1 6">
        <name>pyridoxal 5'-phosphate</name>
        <dbReference type="ChEBI" id="CHEBI:597326"/>
    </cofactor>
</comment>
<gene>
    <name evidence="8" type="ORF">C8D89_10998</name>
</gene>
<keyword evidence="3 6" id="KW-0032">Aminotransferase</keyword>
<evidence type="ECO:0000256" key="4">
    <source>
        <dbReference type="ARBA" id="ARBA00022679"/>
    </source>
</evidence>
<dbReference type="CDD" id="cd00609">
    <property type="entry name" value="AAT_like"/>
    <property type="match status" value="1"/>
</dbReference>
<dbReference type="InterPro" id="IPR015421">
    <property type="entry name" value="PyrdxlP-dep_Trfase_major"/>
</dbReference>
<evidence type="ECO:0000313" key="8">
    <source>
        <dbReference type="EMBL" id="PVZ08215.1"/>
    </source>
</evidence>
<evidence type="ECO:0000256" key="3">
    <source>
        <dbReference type="ARBA" id="ARBA00022576"/>
    </source>
</evidence>
<reference evidence="8 9" key="1">
    <citation type="submission" date="2018-04" db="EMBL/GenBank/DDBJ databases">
        <title>Genomic Encyclopedia of Type Strains, Phase IV (KMG-IV): sequencing the most valuable type-strain genomes for metagenomic binning, comparative biology and taxonomic classification.</title>
        <authorList>
            <person name="Goeker M."/>
        </authorList>
    </citation>
    <scope>NUCLEOTIDE SEQUENCE [LARGE SCALE GENOMIC DNA]</scope>
    <source>
        <strain evidence="8 9">DSM 45771</strain>
    </source>
</reference>
<sequence length="365" mass="40423">MTPIVPELTPLQRRLAYVRDHADVDWVMGIENVPEWSKLPVLSTPRDRPWLYESTQGAPDLIKRVVRRERAFGKGWCSDENILITNGGFNALGMYFRHMHRIGYRVVICQAPVLRSVFDLIRSSYLRPILASVDEASTLLHAHPKSTAVVYLCSPQNPTGAVLHVDDVGSLIADVQRTASAVVIDSVYDSYCFTRSLDVRDYGRLPPASVTFVNSMSKNYGAPGIRIGWLVGNSDLIGQLIVRQEYESIAVNGLGQAAAIDLLDAGNSELIARVADGRSQVQDWWLARGNYPELRIDGGTQAALPVLASTDPEKLADDLMLRHDVVVSSSANYRGVSYPFLRLPLGVPRARLDTILSAYDQVHQE</sequence>
<comment type="caution">
    <text evidence="8">The sequence shown here is derived from an EMBL/GenBank/DDBJ whole genome shotgun (WGS) entry which is preliminary data.</text>
</comment>
<dbReference type="PROSITE" id="PS00105">
    <property type="entry name" value="AA_TRANSFER_CLASS_1"/>
    <property type="match status" value="1"/>
</dbReference>
<dbReference type="EC" id="2.6.1.-" evidence="6"/>
<dbReference type="AlphaFoldDB" id="A0A2U1F7Q1"/>
<keyword evidence="5" id="KW-0663">Pyridoxal phosphate</keyword>
<dbReference type="InterPro" id="IPR015424">
    <property type="entry name" value="PyrdxlP-dep_Trfase"/>
</dbReference>
<dbReference type="Gene3D" id="3.90.1150.10">
    <property type="entry name" value="Aspartate Aminotransferase, domain 1"/>
    <property type="match status" value="1"/>
</dbReference>
<dbReference type="InterPro" id="IPR004838">
    <property type="entry name" value="NHTrfase_class1_PyrdxlP-BS"/>
</dbReference>
<dbReference type="GO" id="GO:0030170">
    <property type="term" value="F:pyridoxal phosphate binding"/>
    <property type="evidence" value="ECO:0007669"/>
    <property type="project" value="InterPro"/>
</dbReference>
<protein>
    <recommendedName>
        <fullName evidence="6">Aminotransferase</fullName>
        <ecNumber evidence="6">2.6.1.-</ecNumber>
    </recommendedName>
</protein>
<dbReference type="Pfam" id="PF00155">
    <property type="entry name" value="Aminotran_1_2"/>
    <property type="match status" value="1"/>
</dbReference>
<dbReference type="InterPro" id="IPR050596">
    <property type="entry name" value="AspAT/PAT-like"/>
</dbReference>
<accession>A0A2U1F7Q1</accession>
<dbReference type="InterPro" id="IPR015422">
    <property type="entry name" value="PyrdxlP-dep_Trfase_small"/>
</dbReference>
<organism evidence="8 9">
    <name type="scientific">Actinomycetospora cinnamomea</name>
    <dbReference type="NCBI Taxonomy" id="663609"/>
    <lineage>
        <taxon>Bacteria</taxon>
        <taxon>Bacillati</taxon>
        <taxon>Actinomycetota</taxon>
        <taxon>Actinomycetes</taxon>
        <taxon>Pseudonocardiales</taxon>
        <taxon>Pseudonocardiaceae</taxon>
        <taxon>Actinomycetospora</taxon>
    </lineage>
</organism>
<proteinExistence type="inferred from homology"/>
<evidence type="ECO:0000256" key="5">
    <source>
        <dbReference type="ARBA" id="ARBA00022898"/>
    </source>
</evidence>
<evidence type="ECO:0000256" key="2">
    <source>
        <dbReference type="ARBA" id="ARBA00007441"/>
    </source>
</evidence>
<evidence type="ECO:0000259" key="7">
    <source>
        <dbReference type="Pfam" id="PF00155"/>
    </source>
</evidence>
<name>A0A2U1F7Q1_9PSEU</name>
<comment type="similarity">
    <text evidence="2 6">Belongs to the class-I pyridoxal-phosphate-dependent aminotransferase family.</text>
</comment>
<dbReference type="InterPro" id="IPR004839">
    <property type="entry name" value="Aminotransferase_I/II_large"/>
</dbReference>
<keyword evidence="4 6" id="KW-0808">Transferase</keyword>
<dbReference type="Proteomes" id="UP000245639">
    <property type="component" value="Unassembled WGS sequence"/>
</dbReference>
<keyword evidence="9" id="KW-1185">Reference proteome</keyword>
<evidence type="ECO:0000256" key="6">
    <source>
        <dbReference type="RuleBase" id="RU000481"/>
    </source>
</evidence>
<feature type="domain" description="Aminotransferase class I/classII large" evidence="7">
    <location>
        <begin position="133"/>
        <end position="268"/>
    </location>
</feature>